<proteinExistence type="predicted"/>
<sequence length="132" mass="15112">MVMEDPEVVRRRRRNREVVLVPEIQAKRKVLNHRHALQANIDALLLAVQEGKCDRAAFEGLILDAQGSSEGIDDFLSRIVETKYYNEHRADDSTIATRVFNTPELLEGILRHCDYTDIMTFEQTCKSAKAII</sequence>
<dbReference type="EMBL" id="JAUTXU010000318">
    <property type="protein sequence ID" value="KAK3686475.1"/>
    <property type="molecule type" value="Genomic_DNA"/>
</dbReference>
<protein>
    <submittedName>
        <fullName evidence="1">Uncharacterized protein</fullName>
    </submittedName>
</protein>
<evidence type="ECO:0000313" key="1">
    <source>
        <dbReference type="EMBL" id="KAK3686475.1"/>
    </source>
</evidence>
<evidence type="ECO:0000313" key="2">
    <source>
        <dbReference type="Proteomes" id="UP001281147"/>
    </source>
</evidence>
<comment type="caution">
    <text evidence="1">The sequence shown here is derived from an EMBL/GenBank/DDBJ whole genome shotgun (WGS) entry which is preliminary data.</text>
</comment>
<reference evidence="1" key="1">
    <citation type="submission" date="2023-07" db="EMBL/GenBank/DDBJ databases">
        <title>Black Yeasts Isolated from many extreme environments.</title>
        <authorList>
            <person name="Coleine C."/>
            <person name="Stajich J.E."/>
            <person name="Selbmann L."/>
        </authorList>
    </citation>
    <scope>NUCLEOTIDE SEQUENCE</scope>
    <source>
        <strain evidence="1">CCFEE 5714</strain>
    </source>
</reference>
<dbReference type="Proteomes" id="UP001281147">
    <property type="component" value="Unassembled WGS sequence"/>
</dbReference>
<accession>A0ACC3MD58</accession>
<name>A0ACC3MD58_9PEZI</name>
<keyword evidence="2" id="KW-1185">Reference proteome</keyword>
<gene>
    <name evidence="1" type="ORF">LTR37_019794</name>
</gene>
<organism evidence="1 2">
    <name type="scientific">Vermiconidia calcicola</name>
    <dbReference type="NCBI Taxonomy" id="1690605"/>
    <lineage>
        <taxon>Eukaryota</taxon>
        <taxon>Fungi</taxon>
        <taxon>Dikarya</taxon>
        <taxon>Ascomycota</taxon>
        <taxon>Pezizomycotina</taxon>
        <taxon>Dothideomycetes</taxon>
        <taxon>Dothideomycetidae</taxon>
        <taxon>Mycosphaerellales</taxon>
        <taxon>Extremaceae</taxon>
        <taxon>Vermiconidia</taxon>
    </lineage>
</organism>